<accession>A0A7X2H0N9</accession>
<dbReference type="GO" id="GO:0016491">
    <property type="term" value="F:oxidoreductase activity"/>
    <property type="evidence" value="ECO:0007669"/>
    <property type="project" value="InterPro"/>
</dbReference>
<dbReference type="Pfam" id="PF13450">
    <property type="entry name" value="NAD_binding_8"/>
    <property type="match status" value="1"/>
</dbReference>
<organism evidence="2 3">
    <name type="scientific">Paenibacillus monticola</name>
    <dbReference type="NCBI Taxonomy" id="2666075"/>
    <lineage>
        <taxon>Bacteria</taxon>
        <taxon>Bacillati</taxon>
        <taxon>Bacillota</taxon>
        <taxon>Bacilli</taxon>
        <taxon>Bacillales</taxon>
        <taxon>Paenibacillaceae</taxon>
        <taxon>Paenibacillus</taxon>
    </lineage>
</organism>
<name>A0A7X2H0N9_9BACL</name>
<evidence type="ECO:0000313" key="2">
    <source>
        <dbReference type="EMBL" id="MRN51421.1"/>
    </source>
</evidence>
<dbReference type="InterPro" id="IPR036188">
    <property type="entry name" value="FAD/NAD-bd_sf"/>
</dbReference>
<reference evidence="2 3" key="1">
    <citation type="submission" date="2019-11" db="EMBL/GenBank/DDBJ databases">
        <title>Paenibacillus monticola sp. nov., a novel PGPR strain isolated from mountain sample in China.</title>
        <authorList>
            <person name="Zhao Q."/>
            <person name="Li H.-P."/>
            <person name="Zhang J.-L."/>
        </authorList>
    </citation>
    <scope>NUCLEOTIDE SEQUENCE [LARGE SCALE GENOMIC DNA]</scope>
    <source>
        <strain evidence="2 3">LC-T2</strain>
    </source>
</reference>
<dbReference type="PANTHER" id="PTHR16128">
    <property type="entry name" value="FAD/NAD(P)-BINDING OXIDOREDUCTASE FAMILY PROTEIN"/>
    <property type="match status" value="1"/>
</dbReference>
<feature type="domain" description="Amine oxidase" evidence="1">
    <location>
        <begin position="92"/>
        <end position="327"/>
    </location>
</feature>
<dbReference type="EMBL" id="WJXB01000001">
    <property type="protein sequence ID" value="MRN51421.1"/>
    <property type="molecule type" value="Genomic_DNA"/>
</dbReference>
<evidence type="ECO:0000259" key="1">
    <source>
        <dbReference type="Pfam" id="PF01593"/>
    </source>
</evidence>
<proteinExistence type="predicted"/>
<dbReference type="Gene3D" id="3.90.660.10">
    <property type="match status" value="1"/>
</dbReference>
<dbReference type="RefSeq" id="WP_154115977.1">
    <property type="nucleotide sequence ID" value="NZ_WJXB01000001.1"/>
</dbReference>
<dbReference type="PANTHER" id="PTHR16128:SF5">
    <property type="entry name" value="FAD_NAD(P)-BINDING OXIDOREDUCTASE FAMILY PROTEIN"/>
    <property type="match status" value="1"/>
</dbReference>
<keyword evidence="3" id="KW-1185">Reference proteome</keyword>
<dbReference type="AlphaFoldDB" id="A0A7X2H0N9"/>
<dbReference type="InterPro" id="IPR002937">
    <property type="entry name" value="Amino_oxidase"/>
</dbReference>
<dbReference type="Gene3D" id="3.50.50.60">
    <property type="entry name" value="FAD/NAD(P)-binding domain"/>
    <property type="match status" value="1"/>
</dbReference>
<gene>
    <name evidence="2" type="ORF">GJB61_00160</name>
</gene>
<sequence>MMKHVDVVIVGAGISGLMAANMIMNNSNASVQLLDKGQSPGGRLATRRIAGGNFDHGAQFITANSDIFQAIIESWLIQGWITPWNSKDRPRYAAVGGMNQLAKRLAFQQPLECSTVVESISLLDGDYIVQARNTRTNTWQQWTAKSVLLTCPIPQMFPILESGDISIASDISSLLHKVEYKPCLAVMVCMGETKGFPLVGNMREPFPGIISWIADNRSKGISEIPSWTLHLDSDWSERHFNDTDSDIWNDVLPYLKNIQGETNTLEEQEYQIKRWRFAKAHQLISEPFLDIGNGVPLLLSGDAFGSCYLPGNSGGKVENAVLSGIAAGQYLAKIV</sequence>
<dbReference type="Proteomes" id="UP000463051">
    <property type="component" value="Unassembled WGS sequence"/>
</dbReference>
<comment type="caution">
    <text evidence="2">The sequence shown here is derived from an EMBL/GenBank/DDBJ whole genome shotgun (WGS) entry which is preliminary data.</text>
</comment>
<dbReference type="Pfam" id="PF01593">
    <property type="entry name" value="Amino_oxidase"/>
    <property type="match status" value="1"/>
</dbReference>
<protein>
    <submittedName>
        <fullName evidence="2">NAD(P)-binding protein</fullName>
    </submittedName>
</protein>
<dbReference type="SUPFAM" id="SSF51905">
    <property type="entry name" value="FAD/NAD(P)-binding domain"/>
    <property type="match status" value="1"/>
</dbReference>
<evidence type="ECO:0000313" key="3">
    <source>
        <dbReference type="Proteomes" id="UP000463051"/>
    </source>
</evidence>